<dbReference type="SUPFAM" id="SSF50630">
    <property type="entry name" value="Acid proteases"/>
    <property type="match status" value="1"/>
</dbReference>
<name>A0A420G6R8_9SPHI</name>
<feature type="chain" id="PRO_5019258565" evidence="1">
    <location>
        <begin position="24"/>
        <end position="497"/>
    </location>
</feature>
<dbReference type="GO" id="GO:0006508">
    <property type="term" value="P:proteolysis"/>
    <property type="evidence" value="ECO:0007669"/>
    <property type="project" value="UniProtKB-KW"/>
</dbReference>
<sequence>MLYKKIISIGSFLLFVMSTAVLQAQTATKLPEKLLTVFVKKDTSLISDILAPNFAIAGHTGEGAYFRLNQIVKNYPLKGIQIRSEKKTSKGTILQVEITDSKDKKTLDQALVDNNGKLIYFNLFDQIYGLKRETRPKLRAIIPFENKNGSIYLQVKINGYEKPLRLLFDTGADGMAVNQQLADAIGLKVTRENNASVVGGNTKIQVSDNNSILLDTLKLNGQGIAIFPEMGKEGDGIIGNTLVRQFITHIDYDKNLISLYDFGDFQYKDKGTTVPITMPAGVMILPGQLEIIQGKTYTGHFVFDTGASYDLICFRPFVRQNKLLVSGFKPEAQAATVSMGVSSPTFSGNSYQFAISPLPAVKGLPITLMGGSSANEQWKPGFDGSIGVRLLSRYNITINLADNEVHFSPNKLHTAPQDFVVKNYQFGWDNVGRLKALGIIGALENPEGLKAGTIIQRIDNYTEDQLKKKPMLIEEIRLKAKEQPIVITVADNKTITI</sequence>
<accession>A0A420G6R8</accession>
<keyword evidence="3" id="KW-1185">Reference proteome</keyword>
<dbReference type="GO" id="GO:0008233">
    <property type="term" value="F:peptidase activity"/>
    <property type="evidence" value="ECO:0007669"/>
    <property type="project" value="UniProtKB-KW"/>
</dbReference>
<feature type="signal peptide" evidence="1">
    <location>
        <begin position="1"/>
        <end position="23"/>
    </location>
</feature>
<evidence type="ECO:0000256" key="1">
    <source>
        <dbReference type="SAM" id="SignalP"/>
    </source>
</evidence>
<keyword evidence="2" id="KW-0378">Hydrolase</keyword>
<comment type="caution">
    <text evidence="2">The sequence shown here is derived from an EMBL/GenBank/DDBJ whole genome shotgun (WGS) entry which is preliminary data.</text>
</comment>
<dbReference type="Proteomes" id="UP000286402">
    <property type="component" value="Unassembled WGS sequence"/>
</dbReference>
<dbReference type="Pfam" id="PF13650">
    <property type="entry name" value="Asp_protease_2"/>
    <property type="match status" value="1"/>
</dbReference>
<keyword evidence="2" id="KW-0645">Protease</keyword>
<organism evidence="2 3">
    <name type="scientific">Sphingobacterium siyangense</name>
    <dbReference type="NCBI Taxonomy" id="459529"/>
    <lineage>
        <taxon>Bacteria</taxon>
        <taxon>Pseudomonadati</taxon>
        <taxon>Bacteroidota</taxon>
        <taxon>Sphingobacteriia</taxon>
        <taxon>Sphingobacteriales</taxon>
        <taxon>Sphingobacteriaceae</taxon>
        <taxon>Sphingobacterium</taxon>
    </lineage>
</organism>
<proteinExistence type="predicted"/>
<dbReference type="Gene3D" id="2.40.70.10">
    <property type="entry name" value="Acid Proteases"/>
    <property type="match status" value="2"/>
</dbReference>
<dbReference type="InterPro" id="IPR021109">
    <property type="entry name" value="Peptidase_aspartic_dom_sf"/>
</dbReference>
<dbReference type="AlphaFoldDB" id="A0A420G6R8"/>
<dbReference type="InterPro" id="IPR034122">
    <property type="entry name" value="Retropepsin-like_bacterial"/>
</dbReference>
<evidence type="ECO:0000313" key="3">
    <source>
        <dbReference type="Proteomes" id="UP000286402"/>
    </source>
</evidence>
<dbReference type="CDD" id="cd05483">
    <property type="entry name" value="retropepsin_like_bacteria"/>
    <property type="match status" value="1"/>
</dbReference>
<protein>
    <submittedName>
        <fullName evidence="2">Clan AA aspartic protease</fullName>
    </submittedName>
</protein>
<reference evidence="2 3" key="1">
    <citation type="submission" date="2016-07" db="EMBL/GenBank/DDBJ databases">
        <title>Genome analysis of Sphingobacterium siyangense T12B17.</title>
        <authorList>
            <person name="Xu D."/>
            <person name="Su Y."/>
            <person name="Zheng S."/>
        </authorList>
    </citation>
    <scope>NUCLEOTIDE SEQUENCE [LARGE SCALE GENOMIC DNA]</scope>
    <source>
        <strain evidence="2 3">T12B17</strain>
    </source>
</reference>
<evidence type="ECO:0000313" key="2">
    <source>
        <dbReference type="EMBL" id="RKF40899.1"/>
    </source>
</evidence>
<dbReference type="EMBL" id="MCAQ01000002">
    <property type="protein sequence ID" value="RKF40899.1"/>
    <property type="molecule type" value="Genomic_DNA"/>
</dbReference>
<gene>
    <name evidence="2" type="ORF">BCY89_20880</name>
</gene>
<keyword evidence="1" id="KW-0732">Signal</keyword>